<dbReference type="GO" id="GO:0055085">
    <property type="term" value="P:transmembrane transport"/>
    <property type="evidence" value="ECO:0007669"/>
    <property type="project" value="InterPro"/>
</dbReference>
<keyword evidence="2 7" id="KW-0813">Transport</keyword>
<keyword evidence="10" id="KW-0762">Sugar transport</keyword>
<keyword evidence="5 7" id="KW-1133">Transmembrane helix</keyword>
<comment type="similarity">
    <text evidence="7">Belongs to the binding-protein-dependent transport system permease family.</text>
</comment>
<evidence type="ECO:0000313" key="10">
    <source>
        <dbReference type="EMBL" id="MBB6014051.1"/>
    </source>
</evidence>
<keyword evidence="6 7" id="KW-0472">Membrane</keyword>
<name>A0A7W9S4N5_9HYPH</name>
<keyword evidence="4 7" id="KW-0812">Transmembrane</keyword>
<evidence type="ECO:0000256" key="5">
    <source>
        <dbReference type="ARBA" id="ARBA00022989"/>
    </source>
</evidence>
<feature type="region of interest" description="Disordered" evidence="8">
    <location>
        <begin position="1"/>
        <end position="23"/>
    </location>
</feature>
<evidence type="ECO:0000259" key="9">
    <source>
        <dbReference type="PROSITE" id="PS50928"/>
    </source>
</evidence>
<comment type="subcellular location">
    <subcellularLocation>
        <location evidence="1 7">Cell membrane</location>
        <topology evidence="1 7">Multi-pass membrane protein</topology>
    </subcellularLocation>
</comment>
<feature type="transmembrane region" description="Helical" evidence="7">
    <location>
        <begin position="286"/>
        <end position="308"/>
    </location>
</feature>
<proteinExistence type="inferred from homology"/>
<feature type="transmembrane region" description="Helical" evidence="7">
    <location>
        <begin position="226"/>
        <end position="249"/>
    </location>
</feature>
<dbReference type="GO" id="GO:0005886">
    <property type="term" value="C:plasma membrane"/>
    <property type="evidence" value="ECO:0007669"/>
    <property type="project" value="UniProtKB-SubCell"/>
</dbReference>
<feature type="transmembrane region" description="Helical" evidence="7">
    <location>
        <begin position="99"/>
        <end position="121"/>
    </location>
</feature>
<dbReference type="PROSITE" id="PS50928">
    <property type="entry name" value="ABC_TM1"/>
    <property type="match status" value="1"/>
</dbReference>
<dbReference type="Gene3D" id="1.10.3720.10">
    <property type="entry name" value="MetI-like"/>
    <property type="match status" value="1"/>
</dbReference>
<dbReference type="CDD" id="cd06261">
    <property type="entry name" value="TM_PBP2"/>
    <property type="match status" value="1"/>
</dbReference>
<evidence type="ECO:0000256" key="8">
    <source>
        <dbReference type="SAM" id="MobiDB-lite"/>
    </source>
</evidence>
<gene>
    <name evidence="10" type="ORF">HNR59_003445</name>
</gene>
<dbReference type="SUPFAM" id="SSF161098">
    <property type="entry name" value="MetI-like"/>
    <property type="match status" value="1"/>
</dbReference>
<sequence>MTTSQATAQRPSPANAAPAPAGTGAVAQGDQHLWRWISFTPALAMMLALSVLPIVNLVITSFQDISWADGQATRSFAGLAHYKALFSDNLFAAGLRNTVIFALAAVAGQMVLAFAMALMVSRIVRGRVLYRAIFILPLLIPGIVIGAIWKLMLNFDFGLVNKLLGLFGFMPHDWLGSPETALFSVIVVDIWHWTPFCFLLFLAGLESLPQDVFEASKMDGASAWQELVHITLPLMVPTIIVTFAFRLIVAFKVFDEVYLLTGGGPGTSTEVLSFTLYQRFFTEDKAGYGSAMSVAIIFIVSILLVIAISARRGAGRQS</sequence>
<feature type="compositionally biased region" description="Low complexity" evidence="8">
    <location>
        <begin position="8"/>
        <end position="23"/>
    </location>
</feature>
<evidence type="ECO:0000256" key="7">
    <source>
        <dbReference type="RuleBase" id="RU363032"/>
    </source>
</evidence>
<accession>A0A7W9S4N5</accession>
<comment type="caution">
    <text evidence="10">The sequence shown here is derived from an EMBL/GenBank/DDBJ whole genome shotgun (WGS) entry which is preliminary data.</text>
</comment>
<feature type="transmembrane region" description="Helical" evidence="7">
    <location>
        <begin position="128"/>
        <end position="149"/>
    </location>
</feature>
<protein>
    <submittedName>
        <fullName evidence="10">Multiple sugar transport system permease protein</fullName>
    </submittedName>
</protein>
<evidence type="ECO:0000256" key="6">
    <source>
        <dbReference type="ARBA" id="ARBA00023136"/>
    </source>
</evidence>
<feature type="transmembrane region" description="Helical" evidence="7">
    <location>
        <begin position="36"/>
        <end position="59"/>
    </location>
</feature>
<feature type="domain" description="ABC transmembrane type-1" evidence="9">
    <location>
        <begin position="95"/>
        <end position="309"/>
    </location>
</feature>
<evidence type="ECO:0000256" key="1">
    <source>
        <dbReference type="ARBA" id="ARBA00004651"/>
    </source>
</evidence>
<keyword evidence="11" id="KW-1185">Reference proteome</keyword>
<evidence type="ECO:0000256" key="4">
    <source>
        <dbReference type="ARBA" id="ARBA00022692"/>
    </source>
</evidence>
<dbReference type="PANTHER" id="PTHR43005:SF1">
    <property type="entry name" value="SPERMIDINE_PUTRESCINE TRANSPORT SYSTEM PERMEASE PROTEIN"/>
    <property type="match status" value="1"/>
</dbReference>
<dbReference type="Proteomes" id="UP000533306">
    <property type="component" value="Unassembled WGS sequence"/>
</dbReference>
<dbReference type="RefSeq" id="WP_210307396.1">
    <property type="nucleotide sequence ID" value="NZ_JACHEU010000003.1"/>
</dbReference>
<dbReference type="EMBL" id="JACHEU010000003">
    <property type="protein sequence ID" value="MBB6014051.1"/>
    <property type="molecule type" value="Genomic_DNA"/>
</dbReference>
<reference evidence="10 11" key="1">
    <citation type="submission" date="2020-08" db="EMBL/GenBank/DDBJ databases">
        <title>Genomic Encyclopedia of Type Strains, Phase IV (KMG-IV): sequencing the most valuable type-strain genomes for metagenomic binning, comparative biology and taxonomic classification.</title>
        <authorList>
            <person name="Goeker M."/>
        </authorList>
    </citation>
    <scope>NUCLEOTIDE SEQUENCE [LARGE SCALE GENOMIC DNA]</scope>
    <source>
        <strain evidence="10 11">DSM 11099</strain>
    </source>
</reference>
<dbReference type="InterPro" id="IPR035906">
    <property type="entry name" value="MetI-like_sf"/>
</dbReference>
<dbReference type="InterPro" id="IPR000515">
    <property type="entry name" value="MetI-like"/>
</dbReference>
<dbReference type="AlphaFoldDB" id="A0A7W9S4N5"/>
<dbReference type="Pfam" id="PF00528">
    <property type="entry name" value="BPD_transp_1"/>
    <property type="match status" value="1"/>
</dbReference>
<dbReference type="PANTHER" id="PTHR43005">
    <property type="entry name" value="BLR7065 PROTEIN"/>
    <property type="match status" value="1"/>
</dbReference>
<feature type="transmembrane region" description="Helical" evidence="7">
    <location>
        <begin position="181"/>
        <end position="205"/>
    </location>
</feature>
<evidence type="ECO:0000313" key="11">
    <source>
        <dbReference type="Proteomes" id="UP000533306"/>
    </source>
</evidence>
<organism evidence="10 11">
    <name type="scientific">Aquamicrobium lusatiense</name>
    <dbReference type="NCBI Taxonomy" id="89772"/>
    <lineage>
        <taxon>Bacteria</taxon>
        <taxon>Pseudomonadati</taxon>
        <taxon>Pseudomonadota</taxon>
        <taxon>Alphaproteobacteria</taxon>
        <taxon>Hyphomicrobiales</taxon>
        <taxon>Phyllobacteriaceae</taxon>
        <taxon>Aquamicrobium</taxon>
    </lineage>
</organism>
<evidence type="ECO:0000256" key="3">
    <source>
        <dbReference type="ARBA" id="ARBA00022475"/>
    </source>
</evidence>
<keyword evidence="3" id="KW-1003">Cell membrane</keyword>
<evidence type="ECO:0000256" key="2">
    <source>
        <dbReference type="ARBA" id="ARBA00022448"/>
    </source>
</evidence>